<dbReference type="RefSeq" id="XP_031383051.1">
    <property type="nucleotide sequence ID" value="XM_031527191.1"/>
</dbReference>
<reference evidence="2" key="1">
    <citation type="journal article" date="2020" name="Plant Biotechnol. J.">
        <title>The pomegranate (Punica granatum L.) draft genome dissects genetic divergence between soft- and hard-seeded cultivars.</title>
        <authorList>
            <person name="Luo X."/>
            <person name="Li H."/>
            <person name="Wu Z."/>
            <person name="Yao W."/>
            <person name="Zhao P."/>
            <person name="Cao D."/>
            <person name="Yu H."/>
            <person name="Li K."/>
            <person name="Poudel K."/>
            <person name="Zhao D."/>
            <person name="Zhang F."/>
            <person name="Xia X."/>
            <person name="Chen L."/>
            <person name="Wang Q."/>
            <person name="Jing D."/>
            <person name="Cao S."/>
        </authorList>
    </citation>
    <scope>NUCLEOTIDE SEQUENCE [LARGE SCALE GENOMIC DNA]</scope>
</reference>
<gene>
    <name evidence="3 4" type="primary">LOC116194553</name>
    <name evidence="5 6" type="synonym">LOC116197145</name>
</gene>
<keyword evidence="2" id="KW-1185">Reference proteome</keyword>
<keyword evidence="3 4" id="KW-0067">ATP-binding</keyword>
<reference evidence="3 4" key="2">
    <citation type="submission" date="2025-04" db="UniProtKB">
        <authorList>
            <consortium name="RefSeq"/>
        </authorList>
    </citation>
    <scope>IDENTIFICATION</scope>
    <source>
        <tissue evidence="3 4">Leaf</tissue>
    </source>
</reference>
<proteinExistence type="predicted"/>
<keyword evidence="3 4" id="KW-0547">Nucleotide-binding</keyword>
<keyword evidence="3 4" id="KW-0347">Helicase</keyword>
<evidence type="ECO:0000313" key="2">
    <source>
        <dbReference type="Proteomes" id="UP000515151"/>
    </source>
</evidence>
<evidence type="ECO:0000313" key="6">
    <source>
        <dbReference type="RefSeq" id="XP_031383051.1"/>
    </source>
</evidence>
<feature type="compositionally biased region" description="Polar residues" evidence="1">
    <location>
        <begin position="25"/>
        <end position="37"/>
    </location>
</feature>
<accession>A0A6P8C8K2</accession>
<dbReference type="RefSeq" id="XP_031383050.1">
    <property type="nucleotide sequence ID" value="XM_031527190.1"/>
</dbReference>
<dbReference type="GeneID" id="116194553"/>
<dbReference type="AlphaFoldDB" id="A0A6P8C8K2"/>
<dbReference type="RefSeq" id="XP_031379260.1">
    <property type="nucleotide sequence ID" value="XM_031523400.1"/>
</dbReference>
<feature type="compositionally biased region" description="Basic and acidic residues" evidence="1">
    <location>
        <begin position="124"/>
        <end position="133"/>
    </location>
</feature>
<organism evidence="2 3">
    <name type="scientific">Punica granatum</name>
    <name type="common">Pomegranate</name>
    <dbReference type="NCBI Taxonomy" id="22663"/>
    <lineage>
        <taxon>Eukaryota</taxon>
        <taxon>Viridiplantae</taxon>
        <taxon>Streptophyta</taxon>
        <taxon>Embryophyta</taxon>
        <taxon>Tracheophyta</taxon>
        <taxon>Spermatophyta</taxon>
        <taxon>Magnoliopsida</taxon>
        <taxon>eudicotyledons</taxon>
        <taxon>Gunneridae</taxon>
        <taxon>Pentapetalae</taxon>
        <taxon>rosids</taxon>
        <taxon>malvids</taxon>
        <taxon>Myrtales</taxon>
        <taxon>Lythraceae</taxon>
        <taxon>Punica</taxon>
    </lineage>
</organism>
<feature type="compositionally biased region" description="Low complexity" evidence="1">
    <location>
        <begin position="158"/>
        <end position="168"/>
    </location>
</feature>
<feature type="compositionally biased region" description="Basic and acidic residues" evidence="1">
    <location>
        <begin position="47"/>
        <end position="58"/>
    </location>
</feature>
<keyword evidence="3 4" id="KW-0378">Hydrolase</keyword>
<dbReference type="Proteomes" id="UP000515151">
    <property type="component" value="Chromosome 2"/>
</dbReference>
<protein>
    <submittedName>
        <fullName evidence="3 4">Probable ATP-dependent DNA helicase CHR12</fullName>
    </submittedName>
</protein>
<name>A0A6P8C8K2_PUNGR</name>
<feature type="region of interest" description="Disordered" evidence="1">
    <location>
        <begin position="1"/>
        <end position="179"/>
    </location>
</feature>
<evidence type="ECO:0000256" key="1">
    <source>
        <dbReference type="SAM" id="MobiDB-lite"/>
    </source>
</evidence>
<dbReference type="GO" id="GO:0004386">
    <property type="term" value="F:helicase activity"/>
    <property type="evidence" value="ECO:0007669"/>
    <property type="project" value="UniProtKB-KW"/>
</dbReference>
<dbReference type="RefSeq" id="XP_031379261.1">
    <property type="nucleotide sequence ID" value="XM_031523401.1"/>
</dbReference>
<evidence type="ECO:0000313" key="3">
    <source>
        <dbReference type="RefSeq" id="XP_031379260.1"/>
    </source>
</evidence>
<sequence length="179" mass="19225">MKAVENGEDISKLKVKGKRRDAPLSENNELGSSMNVVSESGNENGEEESKAASKKGSERVSNGAMSEPRSEVKGAILKFSVKGKRKDPVPSTSNEVGGVGHKNVSIGSEDTGKEDAYGPTPKRLKLEQIEKPDSNSTEVMGWNRQILTWKTHKKKRSSYNSQTTSSDSKGQSSGGRGNG</sequence>
<evidence type="ECO:0000313" key="5">
    <source>
        <dbReference type="RefSeq" id="XP_031383050.1"/>
    </source>
</evidence>
<evidence type="ECO:0000313" key="4">
    <source>
        <dbReference type="RefSeq" id="XP_031379261.1"/>
    </source>
</evidence>